<proteinExistence type="predicted"/>
<feature type="signal peptide" evidence="1">
    <location>
        <begin position="1"/>
        <end position="30"/>
    </location>
</feature>
<gene>
    <name evidence="2" type="ORF">I7X43_08485</name>
</gene>
<dbReference type="AlphaFoldDB" id="A0A931NDR0"/>
<name>A0A931NDR0_9BURK</name>
<dbReference type="Proteomes" id="UP000620139">
    <property type="component" value="Unassembled WGS sequence"/>
</dbReference>
<comment type="caution">
    <text evidence="2">The sequence shown here is derived from an EMBL/GenBank/DDBJ whole genome shotgun (WGS) entry which is preliminary data.</text>
</comment>
<evidence type="ECO:0000313" key="3">
    <source>
        <dbReference type="Proteomes" id="UP000620139"/>
    </source>
</evidence>
<keyword evidence="3" id="KW-1185">Reference proteome</keyword>
<organism evidence="2 3">
    <name type="scientific">Inhella gelatinilytica</name>
    <dbReference type="NCBI Taxonomy" id="2795030"/>
    <lineage>
        <taxon>Bacteria</taxon>
        <taxon>Pseudomonadati</taxon>
        <taxon>Pseudomonadota</taxon>
        <taxon>Betaproteobacteria</taxon>
        <taxon>Burkholderiales</taxon>
        <taxon>Sphaerotilaceae</taxon>
        <taxon>Inhella</taxon>
    </lineage>
</organism>
<dbReference type="RefSeq" id="WP_198100504.1">
    <property type="nucleotide sequence ID" value="NZ_JAEDAL010000003.1"/>
</dbReference>
<accession>A0A931NDR0</accession>
<sequence>MIRALRRARPRPIRRLLVAALVVVGVNASAGSAPGCVAPPERDAQTQDRFFQWAERVRRDLDAAGAEVALIARAGMDLERLGVRYTHAALAWRDHPAGTWAVRQLYFDCTEQRPRLFDQGLTAFLMGGDGVDSGYLLALPLQGEPALALQRFVQDRDRALALLAARYQANARLADEAAQNCNQWVAEVLAATWSGGDGAGRTVAHDWMRAQGWESGAVTLPNRLWLWAAALTRHLGWTGQTESDLASNQMRVTLPEDLARWWRHQWPQASRLEWCLGAGGIGVHQGWARSWPQGCEVEGP</sequence>
<dbReference type="EMBL" id="JAEDAL010000003">
    <property type="protein sequence ID" value="MBH9552889.1"/>
    <property type="molecule type" value="Genomic_DNA"/>
</dbReference>
<evidence type="ECO:0000256" key="1">
    <source>
        <dbReference type="SAM" id="SignalP"/>
    </source>
</evidence>
<protein>
    <submittedName>
        <fullName evidence="2">DUF2145 domain-containing protein</fullName>
    </submittedName>
</protein>
<feature type="chain" id="PRO_5036774694" evidence="1">
    <location>
        <begin position="31"/>
        <end position="300"/>
    </location>
</feature>
<dbReference type="InterPro" id="IPR014547">
    <property type="entry name" value="UCP028477"/>
</dbReference>
<keyword evidence="1" id="KW-0732">Signal</keyword>
<reference evidence="2" key="1">
    <citation type="submission" date="2020-12" db="EMBL/GenBank/DDBJ databases">
        <title>The genome sequence of Inhella sp. 4Y17.</title>
        <authorList>
            <person name="Liu Y."/>
        </authorList>
    </citation>
    <scope>NUCLEOTIDE SEQUENCE</scope>
    <source>
        <strain evidence="2">4Y10</strain>
    </source>
</reference>
<dbReference type="Pfam" id="PF09916">
    <property type="entry name" value="DUF2145"/>
    <property type="match status" value="1"/>
</dbReference>
<evidence type="ECO:0000313" key="2">
    <source>
        <dbReference type="EMBL" id="MBH9552889.1"/>
    </source>
</evidence>